<dbReference type="EMBL" id="CAJVPI010006892">
    <property type="protein sequence ID" value="CAG8680634.1"/>
    <property type="molecule type" value="Genomic_DNA"/>
</dbReference>
<keyword evidence="2" id="KW-0862">Zinc</keyword>
<accession>A0A9N9EQ14</accession>
<dbReference type="InterPro" id="IPR040048">
    <property type="entry name" value="ZNF277"/>
</dbReference>
<name>A0A9N9EQ14_9GLOM</name>
<gene>
    <name evidence="3" type="ORF">PBRASI_LOCUS11786</name>
</gene>
<feature type="non-terminal residue" evidence="3">
    <location>
        <position position="1"/>
    </location>
</feature>
<dbReference type="AlphaFoldDB" id="A0A9N9EQ14"/>
<evidence type="ECO:0000313" key="4">
    <source>
        <dbReference type="Proteomes" id="UP000789739"/>
    </source>
</evidence>
<feature type="non-terminal residue" evidence="3">
    <location>
        <position position="53"/>
    </location>
</feature>
<dbReference type="PANTHER" id="PTHR13267:SF3">
    <property type="entry name" value="ZINC FINGER PROTEIN 277"/>
    <property type="match status" value="1"/>
</dbReference>
<dbReference type="Proteomes" id="UP000789739">
    <property type="component" value="Unassembled WGS sequence"/>
</dbReference>
<dbReference type="SUPFAM" id="SSF57667">
    <property type="entry name" value="beta-beta-alpha zinc fingers"/>
    <property type="match status" value="1"/>
</dbReference>
<protein>
    <submittedName>
        <fullName evidence="3">5851_t:CDS:1</fullName>
    </submittedName>
</protein>
<dbReference type="InterPro" id="IPR036236">
    <property type="entry name" value="Znf_C2H2_sf"/>
</dbReference>
<sequence length="53" mass="6516">ERWDDWEEERIHSDLKCLFCENFYSSASDLFVHCTNEHGFDFVKTRTELSKWK</sequence>
<organism evidence="3 4">
    <name type="scientific">Paraglomus brasilianum</name>
    <dbReference type="NCBI Taxonomy" id="144538"/>
    <lineage>
        <taxon>Eukaryota</taxon>
        <taxon>Fungi</taxon>
        <taxon>Fungi incertae sedis</taxon>
        <taxon>Mucoromycota</taxon>
        <taxon>Glomeromycotina</taxon>
        <taxon>Glomeromycetes</taxon>
        <taxon>Paraglomerales</taxon>
        <taxon>Paraglomeraceae</taxon>
        <taxon>Paraglomus</taxon>
    </lineage>
</organism>
<proteinExistence type="predicted"/>
<evidence type="ECO:0000313" key="3">
    <source>
        <dbReference type="EMBL" id="CAG8680634.1"/>
    </source>
</evidence>
<keyword evidence="4" id="KW-1185">Reference proteome</keyword>
<keyword evidence="1" id="KW-0479">Metal-binding</keyword>
<evidence type="ECO:0000256" key="1">
    <source>
        <dbReference type="ARBA" id="ARBA00022723"/>
    </source>
</evidence>
<reference evidence="3" key="1">
    <citation type="submission" date="2021-06" db="EMBL/GenBank/DDBJ databases">
        <authorList>
            <person name="Kallberg Y."/>
            <person name="Tangrot J."/>
            <person name="Rosling A."/>
        </authorList>
    </citation>
    <scope>NUCLEOTIDE SEQUENCE</scope>
    <source>
        <strain evidence="3">BR232B</strain>
    </source>
</reference>
<dbReference type="OrthoDB" id="7848332at2759"/>
<dbReference type="PANTHER" id="PTHR13267">
    <property type="entry name" value="ZINC FINGER PROTEIN 277"/>
    <property type="match status" value="1"/>
</dbReference>
<evidence type="ECO:0000256" key="2">
    <source>
        <dbReference type="ARBA" id="ARBA00022833"/>
    </source>
</evidence>
<dbReference type="GO" id="GO:0046872">
    <property type="term" value="F:metal ion binding"/>
    <property type="evidence" value="ECO:0007669"/>
    <property type="project" value="UniProtKB-KW"/>
</dbReference>
<comment type="caution">
    <text evidence="3">The sequence shown here is derived from an EMBL/GenBank/DDBJ whole genome shotgun (WGS) entry which is preliminary data.</text>
</comment>